<evidence type="ECO:0000313" key="1">
    <source>
        <dbReference type="EMBL" id="KKK77613.1"/>
    </source>
</evidence>
<name>A0A0F8Y8B8_9ZZZZ</name>
<accession>A0A0F8Y8B8</accession>
<organism evidence="1">
    <name type="scientific">marine sediment metagenome</name>
    <dbReference type="NCBI Taxonomy" id="412755"/>
    <lineage>
        <taxon>unclassified sequences</taxon>
        <taxon>metagenomes</taxon>
        <taxon>ecological metagenomes</taxon>
    </lineage>
</organism>
<proteinExistence type="predicted"/>
<comment type="caution">
    <text evidence="1">The sequence shown here is derived from an EMBL/GenBank/DDBJ whole genome shotgun (WGS) entry which is preliminary data.</text>
</comment>
<protein>
    <submittedName>
        <fullName evidence="1">Uncharacterized protein</fullName>
    </submittedName>
</protein>
<gene>
    <name evidence="1" type="ORF">LCGC14_2851820</name>
</gene>
<dbReference type="EMBL" id="LAZR01054870">
    <property type="protein sequence ID" value="KKK77613.1"/>
    <property type="molecule type" value="Genomic_DNA"/>
</dbReference>
<feature type="non-terminal residue" evidence="1">
    <location>
        <position position="1"/>
    </location>
</feature>
<reference evidence="1" key="1">
    <citation type="journal article" date="2015" name="Nature">
        <title>Complex archaea that bridge the gap between prokaryotes and eukaryotes.</title>
        <authorList>
            <person name="Spang A."/>
            <person name="Saw J.H."/>
            <person name="Jorgensen S.L."/>
            <person name="Zaremba-Niedzwiedzka K."/>
            <person name="Martijn J."/>
            <person name="Lind A.E."/>
            <person name="van Eijk R."/>
            <person name="Schleper C."/>
            <person name="Guy L."/>
            <person name="Ettema T.J."/>
        </authorList>
    </citation>
    <scope>NUCLEOTIDE SEQUENCE</scope>
</reference>
<sequence>DGLGDLSIMNNDFTTFVADVPTATATLYPNADGSPKEWLPVGTHFDRVQSNDANYIYSPGALFGKVERIRFDDFSIGNGRIYTIRVKILSQRDYSQPYLLKLQVVNGYTSSTVNVLEGNGYFLWKTYTWSGLSLTQSNLNDLEIELTAFDDGDNPEPVLVDQLIIEIDYFDMGEREVSFGIKMQLDSFSSYPTTEKVLSYAYMTDQPGIQSISLQIYNFGTSSWYTIDSVNHDTFYERTHPLTSSQLDTDGTVYLRMNALTATDQWYDFNLFLDLLRIDYENHTLSFEASILPDSVSGKNLYYSYRTNITQSLKFSIWDYLSTQWTVINDVGSTDFTEHSIPFTSNYFDAIEGVKFKFWATNDDAPFKLEIDSFYIHSWAVTEEETTGVEDYFISIT</sequence>
<feature type="non-terminal residue" evidence="1">
    <location>
        <position position="397"/>
    </location>
</feature>
<dbReference type="AlphaFoldDB" id="A0A0F8Y8B8"/>